<dbReference type="SUPFAM" id="SSF55781">
    <property type="entry name" value="GAF domain-like"/>
    <property type="match status" value="1"/>
</dbReference>
<dbReference type="AlphaFoldDB" id="A0AA40T2F4"/>
<accession>A0AA40T2F4</accession>
<dbReference type="InterPro" id="IPR003018">
    <property type="entry name" value="GAF"/>
</dbReference>
<comment type="caution">
    <text evidence="2">The sequence shown here is derived from an EMBL/GenBank/DDBJ whole genome shotgun (WGS) entry which is preliminary data.</text>
</comment>
<dbReference type="Proteomes" id="UP001165986">
    <property type="component" value="Unassembled WGS sequence"/>
</dbReference>
<gene>
    <name evidence="2" type="ORF">FNW02_28590</name>
</gene>
<dbReference type="Pfam" id="PF13185">
    <property type="entry name" value="GAF_2"/>
    <property type="match status" value="1"/>
</dbReference>
<dbReference type="RefSeq" id="WP_191760867.1">
    <property type="nucleotide sequence ID" value="NZ_VJXY01000045.1"/>
</dbReference>
<dbReference type="EMBL" id="VJXY01000045">
    <property type="protein sequence ID" value="MBD6619673.1"/>
    <property type="molecule type" value="Genomic_DNA"/>
</dbReference>
<organism evidence="2 3">
    <name type="scientific">Komarekiella delphini-convector SJRDD-AB1</name>
    <dbReference type="NCBI Taxonomy" id="2593771"/>
    <lineage>
        <taxon>Bacteria</taxon>
        <taxon>Bacillati</taxon>
        <taxon>Cyanobacteriota</taxon>
        <taxon>Cyanophyceae</taxon>
        <taxon>Nostocales</taxon>
        <taxon>Nostocaceae</taxon>
        <taxon>Komarekiella</taxon>
        <taxon>Komarekiella delphini-convector</taxon>
    </lineage>
</organism>
<dbReference type="InterPro" id="IPR029016">
    <property type="entry name" value="GAF-like_dom_sf"/>
</dbReference>
<evidence type="ECO:0000259" key="1">
    <source>
        <dbReference type="SMART" id="SM00065"/>
    </source>
</evidence>
<protein>
    <submittedName>
        <fullName evidence="2">GAF domain-containing protein</fullName>
    </submittedName>
</protein>
<name>A0AA40T2F4_9NOST</name>
<dbReference type="Gene3D" id="3.30.450.40">
    <property type="match status" value="1"/>
</dbReference>
<feature type="domain" description="GAF" evidence="1">
    <location>
        <begin position="32"/>
        <end position="177"/>
    </location>
</feature>
<proteinExistence type="predicted"/>
<evidence type="ECO:0000313" key="3">
    <source>
        <dbReference type="Proteomes" id="UP001165986"/>
    </source>
</evidence>
<dbReference type="SMART" id="SM00065">
    <property type="entry name" value="GAF"/>
    <property type="match status" value="1"/>
</dbReference>
<reference evidence="2" key="1">
    <citation type="submission" date="2019-07" db="EMBL/GenBank/DDBJ databases">
        <title>Toxilogical consequences of a new and cryptic species of cyanobacteria (Komarekiella delphini-convector) recovered from the epidermis of a bottlenose dolphin and 1500 ft. in the air.</title>
        <authorList>
            <person name="Brown A.O."/>
            <person name="Dvorak P."/>
            <person name="Villanueva C.D."/>
            <person name="Foss A.J."/>
            <person name="Garvey A.D."/>
            <person name="Gibson Q.A."/>
            <person name="Johansen J.R."/>
            <person name="Casamatta D.A."/>
        </authorList>
    </citation>
    <scope>NUCLEOTIDE SEQUENCE</scope>
    <source>
        <strain evidence="2">SJRDD-AB1</strain>
    </source>
</reference>
<evidence type="ECO:0000313" key="2">
    <source>
        <dbReference type="EMBL" id="MBD6619673.1"/>
    </source>
</evidence>
<keyword evidence="3" id="KW-1185">Reference proteome</keyword>
<sequence>MVFWGDHTGLPKSYKGWNVFVGNGPDNATENQLVASIKKLLGWLKEYMSVDTVTLLLPTTDKQNLFIYATIGLKEEITENIQIPIGKGIAGRIAASNEPTIINDLSKVEVVSPILRQKGLRSLVGVPLPITQGVTGVLHVGTFQSHQFTERDIQQLQLVAHRLRLKIADVELSKLQKLHNLAGYRFNLQKTAELKTNLIMSLCWNSLSLSF</sequence>